<evidence type="ECO:0000313" key="1">
    <source>
        <dbReference type="EMBL" id="MDH7638956.1"/>
    </source>
</evidence>
<dbReference type="InterPro" id="IPR038258">
    <property type="entry name" value="Gp4_sf"/>
</dbReference>
<comment type="caution">
    <text evidence="1">The sequence shown here is derived from an EMBL/GenBank/DDBJ whole genome shotgun (WGS) entry which is preliminary data.</text>
</comment>
<accession>A0ABT6N0X6</accession>
<dbReference type="RefSeq" id="WP_281044228.1">
    <property type="nucleotide sequence ID" value="NZ_JARYGZ010000001.1"/>
</dbReference>
<dbReference type="Gene3D" id="1.10.3230.20">
    <property type="entry name" value="P22 tail accessory factor (Gp4)"/>
    <property type="match status" value="1"/>
</dbReference>
<evidence type="ECO:0000313" key="2">
    <source>
        <dbReference type="Proteomes" id="UP001160625"/>
    </source>
</evidence>
<keyword evidence="2" id="KW-1185">Reference proteome</keyword>
<organism evidence="1 2">
    <name type="scientific">Sphingomonas oryzagri</name>
    <dbReference type="NCBI Taxonomy" id="3042314"/>
    <lineage>
        <taxon>Bacteria</taxon>
        <taxon>Pseudomonadati</taxon>
        <taxon>Pseudomonadota</taxon>
        <taxon>Alphaproteobacteria</taxon>
        <taxon>Sphingomonadales</taxon>
        <taxon>Sphingomonadaceae</taxon>
        <taxon>Sphingomonas</taxon>
    </lineage>
</organism>
<name>A0ABT6N0X6_9SPHN</name>
<gene>
    <name evidence="1" type="ORF">QGN17_09460</name>
</gene>
<protein>
    <submittedName>
        <fullName evidence="1">Uncharacterized protein</fullName>
    </submittedName>
</protein>
<dbReference type="Proteomes" id="UP001160625">
    <property type="component" value="Unassembled WGS sequence"/>
</dbReference>
<sequence length="152" mass="16618">MTIVPTFGGPKKRDIIQRAYGFCGQASYEFELTPEEYNAGLRAMNDQMAAIGCTSYNYPEYNDGSAEDESGLAASDVLGASYYVAQLLAPQIGKTLTTSKPASRACEQFLMKWPLIPQVEMGRQTPRGAGNRYWNGPLPFFVAPVSDDEAAQ</sequence>
<dbReference type="EMBL" id="JARYGZ010000001">
    <property type="protein sequence ID" value="MDH7638956.1"/>
    <property type="molecule type" value="Genomic_DNA"/>
</dbReference>
<reference evidence="1" key="1">
    <citation type="submission" date="2023-04" db="EMBL/GenBank/DDBJ databases">
        <title>Sphingomonas sp. MAHUQ-71 isolated from rice field.</title>
        <authorList>
            <person name="Huq M.A."/>
        </authorList>
    </citation>
    <scope>NUCLEOTIDE SEQUENCE</scope>
    <source>
        <strain evidence="1">MAHUQ-71</strain>
    </source>
</reference>
<proteinExistence type="predicted"/>